<proteinExistence type="predicted"/>
<feature type="compositionally biased region" description="Low complexity" evidence="4">
    <location>
        <begin position="278"/>
        <end position="293"/>
    </location>
</feature>
<dbReference type="EMBL" id="CP015583">
    <property type="protein sequence ID" value="APT58357.1"/>
    <property type="molecule type" value="Genomic_DNA"/>
</dbReference>
<keyword evidence="2" id="KW-0238">DNA-binding</keyword>
<evidence type="ECO:0000256" key="1">
    <source>
        <dbReference type="ARBA" id="ARBA00023015"/>
    </source>
</evidence>
<gene>
    <name evidence="7" type="ORF">RGI145_15805</name>
</gene>
<dbReference type="InterPro" id="IPR005471">
    <property type="entry name" value="Tscrpt_reg_IclR_N"/>
</dbReference>
<dbReference type="GO" id="GO:0003677">
    <property type="term" value="F:DNA binding"/>
    <property type="evidence" value="ECO:0007669"/>
    <property type="project" value="UniProtKB-KW"/>
</dbReference>
<evidence type="ECO:0000256" key="4">
    <source>
        <dbReference type="SAM" id="MobiDB-lite"/>
    </source>
</evidence>
<dbReference type="Pfam" id="PF09339">
    <property type="entry name" value="HTH_IclR"/>
    <property type="match status" value="1"/>
</dbReference>
<evidence type="ECO:0000313" key="7">
    <source>
        <dbReference type="EMBL" id="APT58357.1"/>
    </source>
</evidence>
<dbReference type="InterPro" id="IPR050707">
    <property type="entry name" value="HTH_MetabolicPath_Reg"/>
</dbReference>
<dbReference type="SMART" id="SM00346">
    <property type="entry name" value="HTH_ICLR"/>
    <property type="match status" value="1"/>
</dbReference>
<protein>
    <submittedName>
        <fullName evidence="7">Transcriptional regulator</fullName>
    </submittedName>
</protein>
<evidence type="ECO:0000256" key="2">
    <source>
        <dbReference type="ARBA" id="ARBA00023125"/>
    </source>
</evidence>
<evidence type="ECO:0000259" key="6">
    <source>
        <dbReference type="PROSITE" id="PS51078"/>
    </source>
</evidence>
<dbReference type="Pfam" id="PF01614">
    <property type="entry name" value="IclR_C"/>
    <property type="match status" value="1"/>
</dbReference>
<dbReference type="eggNOG" id="COG1414">
    <property type="taxonomic scope" value="Bacteria"/>
</dbReference>
<dbReference type="STRING" id="257708.RGI145_15805"/>
<dbReference type="KEGG" id="rgi:RGI145_15805"/>
<sequence>MQVEGRGVQSIEVGGRLLQALVTLPQPAMLRDLATAANLTPAQAHAYLVSYRKLGLVEQDPLSGRYALGPFALQLGLARMHASDLLRMASRAAAEMMEQLGLMATIAVWGTHGPTIIQVQESSMPIHVNLRAGSVYTITGTATGRLFATFLPARQVRPLLEEELVLGSRSRKVGHATSQAELDRQITEIRSLGYATTEGIPVPGINAVAAPVFDHTGQMQYAITAIGNAGMLDASPRSPQAEAVLAFAQRLSSELGHQFEREGRTDAKLSAPRRGRPRAPADAATGPRPSRKA</sequence>
<dbReference type="PROSITE" id="PS51077">
    <property type="entry name" value="HTH_ICLR"/>
    <property type="match status" value="1"/>
</dbReference>
<dbReference type="InterPro" id="IPR036388">
    <property type="entry name" value="WH-like_DNA-bd_sf"/>
</dbReference>
<dbReference type="GO" id="GO:0003700">
    <property type="term" value="F:DNA-binding transcription factor activity"/>
    <property type="evidence" value="ECO:0007669"/>
    <property type="project" value="TreeGrafter"/>
</dbReference>
<dbReference type="InterPro" id="IPR029016">
    <property type="entry name" value="GAF-like_dom_sf"/>
</dbReference>
<feature type="domain" description="IclR-ED" evidence="6">
    <location>
        <begin position="71"/>
        <end position="257"/>
    </location>
</feature>
<dbReference type="PROSITE" id="PS51078">
    <property type="entry name" value="ICLR_ED"/>
    <property type="match status" value="1"/>
</dbReference>
<dbReference type="SUPFAM" id="SSF46785">
    <property type="entry name" value="Winged helix' DNA-binding domain"/>
    <property type="match status" value="1"/>
</dbReference>
<evidence type="ECO:0000313" key="8">
    <source>
        <dbReference type="Proteomes" id="UP000185494"/>
    </source>
</evidence>
<feature type="domain" description="HTH iclR-type" evidence="5">
    <location>
        <begin position="8"/>
        <end position="70"/>
    </location>
</feature>
<evidence type="ECO:0000259" key="5">
    <source>
        <dbReference type="PROSITE" id="PS51077"/>
    </source>
</evidence>
<dbReference type="InterPro" id="IPR014757">
    <property type="entry name" value="Tscrpt_reg_IclR_C"/>
</dbReference>
<evidence type="ECO:0000256" key="3">
    <source>
        <dbReference type="ARBA" id="ARBA00023163"/>
    </source>
</evidence>
<dbReference type="GO" id="GO:0045892">
    <property type="term" value="P:negative regulation of DNA-templated transcription"/>
    <property type="evidence" value="ECO:0007669"/>
    <property type="project" value="TreeGrafter"/>
</dbReference>
<dbReference type="RefSeq" id="WP_075799124.1">
    <property type="nucleotide sequence ID" value="NZ_CP015583.1"/>
</dbReference>
<reference evidence="7 8" key="1">
    <citation type="submission" date="2016-05" db="EMBL/GenBank/DDBJ databases">
        <title>Complete Genome and Methylome Analysis of Psychrotrophic Bacterial Isolates from Antarctic Lake Untersee.</title>
        <authorList>
            <person name="Fomenkov A."/>
            <person name="Akimov V.N."/>
            <person name="Vasilyeva L.V."/>
            <person name="Andersen D."/>
            <person name="Vincze T."/>
            <person name="Roberts R.J."/>
        </authorList>
    </citation>
    <scope>NUCLEOTIDE SEQUENCE [LARGE SCALE GENOMIC DNA]</scope>
    <source>
        <strain evidence="7 8">U14-5</strain>
    </source>
</reference>
<feature type="region of interest" description="Disordered" evidence="4">
    <location>
        <begin position="256"/>
        <end position="293"/>
    </location>
</feature>
<organism evidence="7 8">
    <name type="scientific">Roseomonas gilardii</name>
    <dbReference type="NCBI Taxonomy" id="257708"/>
    <lineage>
        <taxon>Bacteria</taxon>
        <taxon>Pseudomonadati</taxon>
        <taxon>Pseudomonadota</taxon>
        <taxon>Alphaproteobacteria</taxon>
        <taxon>Acetobacterales</taxon>
        <taxon>Roseomonadaceae</taxon>
        <taxon>Roseomonas</taxon>
    </lineage>
</organism>
<dbReference type="Gene3D" id="1.10.10.10">
    <property type="entry name" value="Winged helix-like DNA-binding domain superfamily/Winged helix DNA-binding domain"/>
    <property type="match status" value="1"/>
</dbReference>
<dbReference type="Gene3D" id="3.30.450.40">
    <property type="match status" value="1"/>
</dbReference>
<dbReference type="AlphaFoldDB" id="A0A1L7AHU6"/>
<name>A0A1L7AHU6_9PROT</name>
<dbReference type="InterPro" id="IPR036390">
    <property type="entry name" value="WH_DNA-bd_sf"/>
</dbReference>
<accession>A0A1L7AHU6</accession>
<keyword evidence="1" id="KW-0805">Transcription regulation</keyword>
<dbReference type="Proteomes" id="UP000185494">
    <property type="component" value="Chromosome 1"/>
</dbReference>
<keyword evidence="3" id="KW-0804">Transcription</keyword>
<dbReference type="PANTHER" id="PTHR30136">
    <property type="entry name" value="HELIX-TURN-HELIX TRANSCRIPTIONAL REGULATOR, ICLR FAMILY"/>
    <property type="match status" value="1"/>
</dbReference>
<feature type="compositionally biased region" description="Basic and acidic residues" evidence="4">
    <location>
        <begin position="257"/>
        <end position="267"/>
    </location>
</feature>
<dbReference type="SUPFAM" id="SSF55781">
    <property type="entry name" value="GAF domain-like"/>
    <property type="match status" value="1"/>
</dbReference>
<dbReference type="PANTHER" id="PTHR30136:SF8">
    <property type="entry name" value="TRANSCRIPTIONAL REGULATORY PROTEIN"/>
    <property type="match status" value="1"/>
</dbReference>